<accession>J5JC79</accession>
<dbReference type="AlphaFoldDB" id="J5JC79"/>
<dbReference type="PANTHER" id="PTHR46082">
    <property type="entry name" value="ATP/GTP-BINDING PROTEIN-RELATED"/>
    <property type="match status" value="1"/>
</dbReference>
<dbReference type="SUPFAM" id="SSF89895">
    <property type="entry name" value="FYSH domain"/>
    <property type="match status" value="1"/>
</dbReference>
<evidence type="ECO:0000313" key="3">
    <source>
        <dbReference type="EMBL" id="EJP61506.1"/>
    </source>
</evidence>
<feature type="chain" id="PRO_5003783897" evidence="1">
    <location>
        <begin position="30"/>
        <end position="471"/>
    </location>
</feature>
<keyword evidence="1" id="KW-0732">Signal</keyword>
<dbReference type="Gene3D" id="1.25.40.10">
    <property type="entry name" value="Tetratricopeptide repeat domain"/>
    <property type="match status" value="2"/>
</dbReference>
<dbReference type="InterPro" id="IPR053137">
    <property type="entry name" value="NLR-like"/>
</dbReference>
<proteinExistence type="predicted"/>
<dbReference type="GeneID" id="19892542"/>
<reference evidence="3 4" key="1">
    <citation type="journal article" date="2012" name="Sci. Rep.">
        <title>Genomic perspectives on the evolution of fungal entomopathogenicity in Beauveria bassiana.</title>
        <authorList>
            <person name="Xiao G."/>
            <person name="Ying S.H."/>
            <person name="Zheng P."/>
            <person name="Wang Z.L."/>
            <person name="Zhang S."/>
            <person name="Xie X.Q."/>
            <person name="Shang Y."/>
            <person name="St Leger R.J."/>
            <person name="Zhao G.P."/>
            <person name="Wang C."/>
            <person name="Feng M.G."/>
        </authorList>
    </citation>
    <scope>NUCLEOTIDE SEQUENCE [LARGE SCALE GENOMIC DNA]</scope>
    <source>
        <strain evidence="3 4">ARSEF 2860</strain>
    </source>
</reference>
<organism evidence="3 4">
    <name type="scientific">Beauveria bassiana (strain ARSEF 2860)</name>
    <name type="common">White muscardine disease fungus</name>
    <name type="synonym">Tritirachium shiotae</name>
    <dbReference type="NCBI Taxonomy" id="655819"/>
    <lineage>
        <taxon>Eukaryota</taxon>
        <taxon>Fungi</taxon>
        <taxon>Dikarya</taxon>
        <taxon>Ascomycota</taxon>
        <taxon>Pezizomycotina</taxon>
        <taxon>Sordariomycetes</taxon>
        <taxon>Hypocreomycetidae</taxon>
        <taxon>Hypocreales</taxon>
        <taxon>Cordycipitaceae</taxon>
        <taxon>Beauveria</taxon>
    </lineage>
</organism>
<dbReference type="InterPro" id="IPR019783">
    <property type="entry name" value="SDO1/SBDS_N"/>
</dbReference>
<dbReference type="STRING" id="655819.J5JC79"/>
<evidence type="ECO:0000259" key="2">
    <source>
        <dbReference type="Pfam" id="PF01172"/>
    </source>
</evidence>
<dbReference type="HOGENOM" id="CLU_579978_0_0_1"/>
<dbReference type="SUPFAM" id="SSF48452">
    <property type="entry name" value="TPR-like"/>
    <property type="match status" value="2"/>
</dbReference>
<dbReference type="InterPro" id="IPR036786">
    <property type="entry name" value="Ribosome_mat_SBDS_N_sf"/>
</dbReference>
<gene>
    <name evidence="3" type="ORF">BBA_09530</name>
</gene>
<dbReference type="PANTHER" id="PTHR46082:SF6">
    <property type="entry name" value="AAA+ ATPASE DOMAIN-CONTAINING PROTEIN-RELATED"/>
    <property type="match status" value="1"/>
</dbReference>
<feature type="signal peptide" evidence="1">
    <location>
        <begin position="1"/>
        <end position="29"/>
    </location>
</feature>
<dbReference type="Pfam" id="PF13424">
    <property type="entry name" value="TPR_12"/>
    <property type="match status" value="1"/>
</dbReference>
<feature type="domain" description="Ribosome maturation protein SDO1/SBDS N-terminal" evidence="2">
    <location>
        <begin position="64"/>
        <end position="107"/>
    </location>
</feature>
<name>J5JC79_BEAB2</name>
<dbReference type="RefSeq" id="XP_008602849.1">
    <property type="nucleotide sequence ID" value="XM_008604627.1"/>
</dbReference>
<dbReference type="EMBL" id="JH725206">
    <property type="protein sequence ID" value="EJP61506.1"/>
    <property type="molecule type" value="Genomic_DNA"/>
</dbReference>
<dbReference type="InterPro" id="IPR011990">
    <property type="entry name" value="TPR-like_helical_dom_sf"/>
</dbReference>
<dbReference type="Pfam" id="PF13374">
    <property type="entry name" value="TPR_10"/>
    <property type="match status" value="2"/>
</dbReference>
<protein>
    <submittedName>
        <fullName evidence="3">TPR repeat protein</fullName>
    </submittedName>
</protein>
<evidence type="ECO:0000313" key="4">
    <source>
        <dbReference type="Proteomes" id="UP000002762"/>
    </source>
</evidence>
<dbReference type="Proteomes" id="UP000002762">
    <property type="component" value="Unassembled WGS sequence"/>
</dbReference>
<keyword evidence="4" id="KW-1185">Reference proteome</keyword>
<sequence length="471" mass="52740">MDSRSDWFSTMLQPAVYILWLLTVDISTCGELARQEAEAASSLDMGRFSGIRKAMSHMRRPVRQGAQGAFDGAPKTTLASEFDTDNQDKCIQKILEEGTIQTAEAEEVYQIALQDFAATLTDWDTTATLLREYILMVTRRGNICEAKTTYYRVIRNFILRLGRSHEATLLLIYETGNALWASGAFSEAEKVYQEAVFDLDSRRQKNNAVLLHVMDKLGIVYMQRGRWKDAEDMHHAVLKGYLYTYTYQNNFHPNVSAVVLNLAPALRAQGRLEDAAQMLQWGSSGLQQAFGLDHPDTIHAFDQLTLMHAATRKFTDAEFALRSALRGCECLYGQHSEETLRRRVELAVLFRDGGKFQEAQAACELLLSECEMFESEFRFSVLNCLGTVHTLAGHFGKAEEEFAAALAGFRKQGGQQSPLALIALYNMATALHARERPDLAEVAYCQALVGLRQVVGHNHIATRATAEMLGL</sequence>
<evidence type="ECO:0000256" key="1">
    <source>
        <dbReference type="SAM" id="SignalP"/>
    </source>
</evidence>
<dbReference type="Gene3D" id="3.30.1250.10">
    <property type="entry name" value="Ribosome maturation protein SBDS, N-terminal domain"/>
    <property type="match status" value="1"/>
</dbReference>
<dbReference type="InParanoid" id="J5JC79"/>
<dbReference type="Pfam" id="PF01172">
    <property type="entry name" value="SBDS_N"/>
    <property type="match status" value="1"/>
</dbReference>